<name>A0AC35FPD1_9BILA</name>
<organism evidence="1 2">
    <name type="scientific">Panagrolaimus sp. PS1159</name>
    <dbReference type="NCBI Taxonomy" id="55785"/>
    <lineage>
        <taxon>Eukaryota</taxon>
        <taxon>Metazoa</taxon>
        <taxon>Ecdysozoa</taxon>
        <taxon>Nematoda</taxon>
        <taxon>Chromadorea</taxon>
        <taxon>Rhabditida</taxon>
        <taxon>Tylenchina</taxon>
        <taxon>Panagrolaimomorpha</taxon>
        <taxon>Panagrolaimoidea</taxon>
        <taxon>Panagrolaimidae</taxon>
        <taxon>Panagrolaimus</taxon>
    </lineage>
</organism>
<proteinExistence type="predicted"/>
<accession>A0AC35FPD1</accession>
<evidence type="ECO:0000313" key="2">
    <source>
        <dbReference type="WBParaSite" id="PS1159_v2.g19585.t1"/>
    </source>
</evidence>
<dbReference type="Proteomes" id="UP000887580">
    <property type="component" value="Unplaced"/>
</dbReference>
<protein>
    <submittedName>
        <fullName evidence="2">Serpin domain-containing protein</fullName>
    </submittedName>
</protein>
<dbReference type="WBParaSite" id="PS1159_v2.g19585.t1">
    <property type="protein sequence ID" value="PS1159_v2.g19585.t1"/>
    <property type="gene ID" value="PS1159_v2.g19585"/>
</dbReference>
<evidence type="ECO:0000313" key="1">
    <source>
        <dbReference type="Proteomes" id="UP000887580"/>
    </source>
</evidence>
<reference evidence="2" key="1">
    <citation type="submission" date="2022-11" db="UniProtKB">
        <authorList>
            <consortium name="WormBaseParasite"/>
        </authorList>
    </citation>
    <scope>IDENTIFICATION</scope>
</reference>
<sequence>MSFDHEVVFACKILPLLKNSFRESSIFSPTSILSGLSIIYAGAKDEAEKEIGDLVGKEKSNTKEDVIERWSKILNHGSNDENKTNRILVQKM</sequence>